<proteinExistence type="predicted"/>
<name>A0A248UA15_9HYPH</name>
<dbReference type="Proteomes" id="UP000215256">
    <property type="component" value="Chromosome 2"/>
</dbReference>
<accession>A0A248UA15</accession>
<reference evidence="1 2" key="1">
    <citation type="submission" date="2017-07" db="EMBL/GenBank/DDBJ databases">
        <title>Phylogenetic study on the rhizospheric bacterium Ochrobactrum sp. A44.</title>
        <authorList>
            <person name="Krzyzanowska D.M."/>
            <person name="Ossowicki A."/>
            <person name="Rajewska M."/>
            <person name="Maciag T."/>
            <person name="Kaczynski Z."/>
            <person name="Czerwicka M."/>
            <person name="Jafra S."/>
        </authorList>
    </citation>
    <scope>NUCLEOTIDE SEQUENCE [LARGE SCALE GENOMIC DNA]</scope>
    <source>
        <strain evidence="1 2">A44</strain>
    </source>
</reference>
<gene>
    <name evidence="1" type="ORF">CES85_4328</name>
</gene>
<dbReference type="KEGG" id="och:CES85_4328"/>
<organism evidence="1 2">
    <name type="scientific">Ochrobactrum quorumnocens</name>
    <dbReference type="NCBI Taxonomy" id="271865"/>
    <lineage>
        <taxon>Bacteria</taxon>
        <taxon>Pseudomonadati</taxon>
        <taxon>Pseudomonadota</taxon>
        <taxon>Alphaproteobacteria</taxon>
        <taxon>Hyphomicrobiales</taxon>
        <taxon>Brucellaceae</taxon>
        <taxon>Brucella/Ochrobactrum group</taxon>
        <taxon>Ochrobactrum</taxon>
    </lineage>
</organism>
<dbReference type="AlphaFoldDB" id="A0A248UA15"/>
<evidence type="ECO:0000313" key="2">
    <source>
        <dbReference type="Proteomes" id="UP000215256"/>
    </source>
</evidence>
<protein>
    <submittedName>
        <fullName evidence="1">Uncharacterized protein</fullName>
    </submittedName>
</protein>
<evidence type="ECO:0000313" key="1">
    <source>
        <dbReference type="EMBL" id="ASV83548.1"/>
    </source>
</evidence>
<dbReference type="EMBL" id="CP022603">
    <property type="protein sequence ID" value="ASV83548.1"/>
    <property type="molecule type" value="Genomic_DNA"/>
</dbReference>
<sequence>MDQPSVVSRLRDKISKIRRLKYAVLGQIYSVSVEYVETDCLMAVWSTFPYEK</sequence>